<dbReference type="Gene3D" id="3.40.50.2000">
    <property type="entry name" value="Glycogen Phosphorylase B"/>
    <property type="match status" value="2"/>
</dbReference>
<dbReference type="EMBL" id="JADGMQ010000001">
    <property type="protein sequence ID" value="MBI1619214.1"/>
    <property type="molecule type" value="Genomic_DNA"/>
</dbReference>
<feature type="domain" description="Glycosyl transferase family 1" evidence="1">
    <location>
        <begin position="220"/>
        <end position="383"/>
    </location>
</feature>
<evidence type="ECO:0000259" key="2">
    <source>
        <dbReference type="Pfam" id="PF13579"/>
    </source>
</evidence>
<name>A0ABS0S7E8_9HYPH</name>
<dbReference type="PANTHER" id="PTHR12526:SF633">
    <property type="entry name" value="COLANIC ACID BIOSYNTHESIS GLYCOSYL TRANSFERASE WCAI-RELATED"/>
    <property type="match status" value="1"/>
</dbReference>
<dbReference type="SUPFAM" id="SSF53756">
    <property type="entry name" value="UDP-Glycosyltransferase/glycogen phosphorylase"/>
    <property type="match status" value="1"/>
</dbReference>
<organism evidence="3 4">
    <name type="scientific">Aquamicrobium zhengzhouense</name>
    <dbReference type="NCBI Taxonomy" id="2781738"/>
    <lineage>
        <taxon>Bacteria</taxon>
        <taxon>Pseudomonadati</taxon>
        <taxon>Pseudomonadota</taxon>
        <taxon>Alphaproteobacteria</taxon>
        <taxon>Hyphomicrobiales</taxon>
        <taxon>Phyllobacteriaceae</taxon>
        <taxon>Aquamicrobium</taxon>
    </lineage>
</organism>
<keyword evidence="4" id="KW-1185">Reference proteome</keyword>
<dbReference type="CDD" id="cd03794">
    <property type="entry name" value="GT4_WbuB-like"/>
    <property type="match status" value="1"/>
</dbReference>
<dbReference type="PANTHER" id="PTHR12526">
    <property type="entry name" value="GLYCOSYLTRANSFERASE"/>
    <property type="match status" value="1"/>
</dbReference>
<dbReference type="InterPro" id="IPR001296">
    <property type="entry name" value="Glyco_trans_1"/>
</dbReference>
<evidence type="ECO:0000313" key="4">
    <source>
        <dbReference type="Proteomes" id="UP000601789"/>
    </source>
</evidence>
<dbReference type="Proteomes" id="UP000601789">
    <property type="component" value="Unassembled WGS sequence"/>
</dbReference>
<evidence type="ECO:0000313" key="3">
    <source>
        <dbReference type="EMBL" id="MBI1619214.1"/>
    </source>
</evidence>
<dbReference type="NCBIfam" id="NF007640">
    <property type="entry name" value="PRK10307.1"/>
    <property type="match status" value="1"/>
</dbReference>
<dbReference type="Pfam" id="PF13579">
    <property type="entry name" value="Glyco_trans_4_4"/>
    <property type="match status" value="1"/>
</dbReference>
<comment type="caution">
    <text evidence="3">The sequence shown here is derived from an EMBL/GenBank/DDBJ whole genome shotgun (WGS) entry which is preliminary data.</text>
</comment>
<reference evidence="3 4" key="1">
    <citation type="submission" date="2020-10" db="EMBL/GenBank/DDBJ databases">
        <title>Aquamicrobium zhengzhouensis sp. nov., a exopolysaccharide producing bacterium isolated from farmland soil.</title>
        <authorList>
            <person name="Wang X."/>
        </authorList>
    </citation>
    <scope>NUCLEOTIDE SEQUENCE [LARGE SCALE GENOMIC DNA]</scope>
    <source>
        <strain evidence="4">cd-1</strain>
    </source>
</reference>
<gene>
    <name evidence="3" type="ORF">IOD40_00845</name>
</gene>
<feature type="domain" description="Glycosyltransferase subfamily 4-like N-terminal" evidence="2">
    <location>
        <begin position="16"/>
        <end position="203"/>
    </location>
</feature>
<dbReference type="RefSeq" id="WP_198473336.1">
    <property type="nucleotide sequence ID" value="NZ_JADGMQ010000001.1"/>
</dbReference>
<protein>
    <submittedName>
        <fullName evidence="3">WcaI family glycosyltransferase</fullName>
    </submittedName>
</protein>
<dbReference type="Pfam" id="PF00534">
    <property type="entry name" value="Glycos_transf_1"/>
    <property type="match status" value="1"/>
</dbReference>
<dbReference type="InterPro" id="IPR028098">
    <property type="entry name" value="Glyco_trans_4-like_N"/>
</dbReference>
<accession>A0ABS0S7E8</accession>
<sequence length="421" mass="46018">MRFLILAINYAPEPVGAGRYTADMARWLAANGHDVTVVCAQPYYPQWQISEGYGQRFSSSWEEGVRVVRCPLYVPEKPTGARRLLHYASFAASALVPTILSSFRYRPDLVFAVAPTLMAAPIAGLAAQLTGARSWLHVQDLEVDAAFATGLLRSDGAVSRIARAYEVFVLRRFDHVSSISLQMCERLPASRRGSEAITLFQNGVDVEAIKPLEGPSPYRAEWGIKADHVVLYSGSIARKQGLEIVVEAARMLAHRPDVAFVICGNGPNRTELEMSASGLSNICFKDLQPEARLRELLGLATIHVLPQIEGAEDLVLPSKLGNMLASQRPIIATAREGSGIANELAHTGMITEPGDPAGLARSIESLVDDPVLHQRLATAARRRALECWSREKIFAQQFREFQKLLKRPAEAQGPATAVTAD</sequence>
<evidence type="ECO:0000259" key="1">
    <source>
        <dbReference type="Pfam" id="PF00534"/>
    </source>
</evidence>
<proteinExistence type="predicted"/>